<sequence>MAPQEAPSCGGSGAGGGGEQQDSQQQGHPSQQQQQQQQQSQEGEVHDIFGDVNLGAAMLFLMLLHLLKYTMQDPCSC</sequence>
<proteinExistence type="predicted"/>
<dbReference type="Proteomes" id="UP000241890">
    <property type="component" value="Unassembled WGS sequence"/>
</dbReference>
<gene>
    <name evidence="2" type="ORF">FCC1311_043982</name>
</gene>
<protein>
    <submittedName>
        <fullName evidence="2">Uncharacterized protein</fullName>
    </submittedName>
</protein>
<evidence type="ECO:0000256" key="1">
    <source>
        <dbReference type="SAM" id="MobiDB-lite"/>
    </source>
</evidence>
<organism evidence="2 3">
    <name type="scientific">Hondaea fermentalgiana</name>
    <dbReference type="NCBI Taxonomy" id="2315210"/>
    <lineage>
        <taxon>Eukaryota</taxon>
        <taxon>Sar</taxon>
        <taxon>Stramenopiles</taxon>
        <taxon>Bigyra</taxon>
        <taxon>Labyrinthulomycetes</taxon>
        <taxon>Thraustochytrida</taxon>
        <taxon>Thraustochytriidae</taxon>
        <taxon>Hondaea</taxon>
    </lineage>
</organism>
<evidence type="ECO:0000313" key="3">
    <source>
        <dbReference type="Proteomes" id="UP000241890"/>
    </source>
</evidence>
<dbReference type="EMBL" id="BEYU01000040">
    <property type="protein sequence ID" value="GBG28175.1"/>
    <property type="molecule type" value="Genomic_DNA"/>
</dbReference>
<dbReference type="AlphaFoldDB" id="A0A2R5GC95"/>
<feature type="compositionally biased region" description="Gly residues" evidence="1">
    <location>
        <begin position="10"/>
        <end position="19"/>
    </location>
</feature>
<comment type="caution">
    <text evidence="2">The sequence shown here is derived from an EMBL/GenBank/DDBJ whole genome shotgun (WGS) entry which is preliminary data.</text>
</comment>
<feature type="region of interest" description="Disordered" evidence="1">
    <location>
        <begin position="1"/>
        <end position="45"/>
    </location>
</feature>
<accession>A0A2R5GC95</accession>
<reference evidence="2 3" key="1">
    <citation type="submission" date="2017-12" db="EMBL/GenBank/DDBJ databases">
        <title>Sequencing, de novo assembly and annotation of complete genome of a new Thraustochytrid species, strain FCC1311.</title>
        <authorList>
            <person name="Sedici K."/>
            <person name="Godart F."/>
            <person name="Aiese Cigliano R."/>
            <person name="Sanseverino W."/>
            <person name="Barakat M."/>
            <person name="Ortet P."/>
            <person name="Marechal E."/>
            <person name="Cagnac O."/>
            <person name="Amato A."/>
        </authorList>
    </citation>
    <scope>NUCLEOTIDE SEQUENCE [LARGE SCALE GENOMIC DNA]</scope>
</reference>
<dbReference type="InParanoid" id="A0A2R5GC95"/>
<evidence type="ECO:0000313" key="2">
    <source>
        <dbReference type="EMBL" id="GBG28175.1"/>
    </source>
</evidence>
<feature type="compositionally biased region" description="Low complexity" evidence="1">
    <location>
        <begin position="20"/>
        <end position="42"/>
    </location>
</feature>
<keyword evidence="3" id="KW-1185">Reference proteome</keyword>
<name>A0A2R5GC95_9STRA</name>